<dbReference type="AlphaFoldDB" id="A0A4U0NI00"/>
<evidence type="ECO:0000313" key="1">
    <source>
        <dbReference type="EMBL" id="TJZ53740.1"/>
    </source>
</evidence>
<dbReference type="OrthoDB" id="670730at2"/>
<dbReference type="PROSITE" id="PS51257">
    <property type="entry name" value="PROKAR_LIPOPROTEIN"/>
    <property type="match status" value="1"/>
</dbReference>
<comment type="caution">
    <text evidence="1">The sequence shown here is derived from an EMBL/GenBank/DDBJ whole genome shotgun (WGS) entry which is preliminary data.</text>
</comment>
<name>A0A4U0NI00_9SPHI</name>
<dbReference type="Gene3D" id="2.60.40.4140">
    <property type="match status" value="1"/>
</dbReference>
<keyword evidence="2" id="KW-1185">Reference proteome</keyword>
<evidence type="ECO:0000313" key="2">
    <source>
        <dbReference type="Proteomes" id="UP000306808"/>
    </source>
</evidence>
<gene>
    <name evidence="1" type="ORF">FAZ15_17090</name>
</gene>
<protein>
    <submittedName>
        <fullName evidence="1">DUF4625 domain-containing protein</fullName>
    </submittedName>
</protein>
<proteinExistence type="predicted"/>
<dbReference type="EMBL" id="SUME01000007">
    <property type="protein sequence ID" value="TJZ53740.1"/>
    <property type="molecule type" value="Genomic_DNA"/>
</dbReference>
<accession>A0A4U0NI00</accession>
<dbReference type="Proteomes" id="UP000306808">
    <property type="component" value="Unassembled WGS sequence"/>
</dbReference>
<dbReference type="InterPro" id="IPR027829">
    <property type="entry name" value="DUF4625"/>
</dbReference>
<sequence length="166" mass="18194">MKLKTANLSVKGNAFFGFFAIILLLFGACSKDAETIDDEPPVIDISAADAFPVQCSTVKRGETFTFKAKLSDNVRLGAVSVDIHHNFDHHTHSTEVNDCGLEPVKVPVNPFLFIKSYAIAGAQTIYETDIQIDVPADVDPGDYHFMIMVTDEEGWSAMRGLSIKIV</sequence>
<reference evidence="1 2" key="1">
    <citation type="submission" date="2019-04" db="EMBL/GenBank/DDBJ databases">
        <title>Sphingobacterium olei sp. nov., isolated from oil-contaminated soil.</title>
        <authorList>
            <person name="Liu B."/>
        </authorList>
    </citation>
    <scope>NUCLEOTIDE SEQUENCE [LARGE SCALE GENOMIC DNA]</scope>
    <source>
        <strain evidence="1 2">HAL-9</strain>
    </source>
</reference>
<dbReference type="Pfam" id="PF15418">
    <property type="entry name" value="DUF4625"/>
    <property type="match status" value="1"/>
</dbReference>
<organism evidence="1 2">
    <name type="scientific">Sphingobacterium olei</name>
    <dbReference type="NCBI Taxonomy" id="2571155"/>
    <lineage>
        <taxon>Bacteria</taxon>
        <taxon>Pseudomonadati</taxon>
        <taxon>Bacteroidota</taxon>
        <taxon>Sphingobacteriia</taxon>
        <taxon>Sphingobacteriales</taxon>
        <taxon>Sphingobacteriaceae</taxon>
        <taxon>Sphingobacterium</taxon>
    </lineage>
</organism>